<evidence type="ECO:0000313" key="11">
    <source>
        <dbReference type="EMBL" id="KAK8571900.1"/>
    </source>
</evidence>
<accession>A0ABR2F4F9</accession>
<evidence type="ECO:0000256" key="3">
    <source>
        <dbReference type="ARBA" id="ARBA00022475"/>
    </source>
</evidence>
<evidence type="ECO:0000256" key="7">
    <source>
        <dbReference type="ARBA" id="ARBA00022989"/>
    </source>
</evidence>
<evidence type="ECO:0000313" key="12">
    <source>
        <dbReference type="Proteomes" id="UP001472677"/>
    </source>
</evidence>
<sequence>MQSLDVSLNKDLIVANLTNLVELNIAFNDLSGDIPEFGKATLLSFLQQNGNKLEGKFPRSLGNCKMLNVLDLGSNGLYDTFPSWLGKLPAMMVLMLHDNRGNGFYGQIKISGDGNAFPMLHILDQTFLAVLNLSYNELEGSILQSNQFSTYSNDSYKGNQELCGLPSTKQCDEVGPRTMPLEEDVISSCLDDFPDWKIVLLGYRCGLVIGFGLGNTVLNEKTNKWIDTVKQKWNRNGRDQDDPMRISLKNHLISILDGLSL</sequence>
<evidence type="ECO:0000256" key="2">
    <source>
        <dbReference type="ARBA" id="ARBA00009592"/>
    </source>
</evidence>
<keyword evidence="10" id="KW-0325">Glycoprotein</keyword>
<keyword evidence="12" id="KW-1185">Reference proteome</keyword>
<evidence type="ECO:0000256" key="8">
    <source>
        <dbReference type="ARBA" id="ARBA00023136"/>
    </source>
</evidence>
<evidence type="ECO:0000256" key="5">
    <source>
        <dbReference type="ARBA" id="ARBA00022692"/>
    </source>
</evidence>
<keyword evidence="4" id="KW-0433">Leucine-rich repeat</keyword>
<protein>
    <submittedName>
        <fullName evidence="11">Uncharacterized protein</fullName>
    </submittedName>
</protein>
<keyword evidence="7" id="KW-1133">Transmembrane helix</keyword>
<keyword evidence="9" id="KW-0675">Receptor</keyword>
<gene>
    <name evidence="11" type="ORF">V6N12_027968</name>
</gene>
<dbReference type="Pfam" id="PF00560">
    <property type="entry name" value="LRR_1"/>
    <property type="match status" value="2"/>
</dbReference>
<keyword evidence="6" id="KW-0677">Repeat</keyword>
<reference evidence="11 12" key="1">
    <citation type="journal article" date="2024" name="G3 (Bethesda)">
        <title>Genome assembly of Hibiscus sabdariffa L. provides insights into metabolisms of medicinal natural products.</title>
        <authorList>
            <person name="Kim T."/>
        </authorList>
    </citation>
    <scope>NUCLEOTIDE SEQUENCE [LARGE SCALE GENOMIC DNA]</scope>
    <source>
        <strain evidence="11">TK-2024</strain>
        <tissue evidence="11">Old leaves</tissue>
    </source>
</reference>
<dbReference type="InterPro" id="IPR032675">
    <property type="entry name" value="LRR_dom_sf"/>
</dbReference>
<name>A0ABR2F4F9_9ROSI</name>
<evidence type="ECO:0000256" key="1">
    <source>
        <dbReference type="ARBA" id="ARBA00004251"/>
    </source>
</evidence>
<organism evidence="11 12">
    <name type="scientific">Hibiscus sabdariffa</name>
    <name type="common">roselle</name>
    <dbReference type="NCBI Taxonomy" id="183260"/>
    <lineage>
        <taxon>Eukaryota</taxon>
        <taxon>Viridiplantae</taxon>
        <taxon>Streptophyta</taxon>
        <taxon>Embryophyta</taxon>
        <taxon>Tracheophyta</taxon>
        <taxon>Spermatophyta</taxon>
        <taxon>Magnoliopsida</taxon>
        <taxon>eudicotyledons</taxon>
        <taxon>Gunneridae</taxon>
        <taxon>Pentapetalae</taxon>
        <taxon>rosids</taxon>
        <taxon>malvids</taxon>
        <taxon>Malvales</taxon>
        <taxon>Malvaceae</taxon>
        <taxon>Malvoideae</taxon>
        <taxon>Hibiscus</taxon>
    </lineage>
</organism>
<evidence type="ECO:0000256" key="4">
    <source>
        <dbReference type="ARBA" id="ARBA00022614"/>
    </source>
</evidence>
<dbReference type="Gene3D" id="3.80.10.10">
    <property type="entry name" value="Ribonuclease Inhibitor"/>
    <property type="match status" value="2"/>
</dbReference>
<evidence type="ECO:0000256" key="10">
    <source>
        <dbReference type="ARBA" id="ARBA00023180"/>
    </source>
</evidence>
<evidence type="ECO:0000256" key="6">
    <source>
        <dbReference type="ARBA" id="ARBA00022737"/>
    </source>
</evidence>
<dbReference type="Proteomes" id="UP001472677">
    <property type="component" value="Unassembled WGS sequence"/>
</dbReference>
<dbReference type="SUPFAM" id="SSF52058">
    <property type="entry name" value="L domain-like"/>
    <property type="match status" value="1"/>
</dbReference>
<keyword evidence="3" id="KW-1003">Cell membrane</keyword>
<comment type="subcellular location">
    <subcellularLocation>
        <location evidence="1">Cell membrane</location>
        <topology evidence="1">Single-pass type I membrane protein</topology>
    </subcellularLocation>
</comment>
<dbReference type="EMBL" id="JBBPBM010000008">
    <property type="protein sequence ID" value="KAK8571900.1"/>
    <property type="molecule type" value="Genomic_DNA"/>
</dbReference>
<evidence type="ECO:0000256" key="9">
    <source>
        <dbReference type="ARBA" id="ARBA00023170"/>
    </source>
</evidence>
<dbReference type="InterPro" id="IPR001611">
    <property type="entry name" value="Leu-rich_rpt"/>
</dbReference>
<comment type="similarity">
    <text evidence="2">Belongs to the RLP family.</text>
</comment>
<comment type="caution">
    <text evidence="11">The sequence shown here is derived from an EMBL/GenBank/DDBJ whole genome shotgun (WGS) entry which is preliminary data.</text>
</comment>
<proteinExistence type="inferred from homology"/>
<keyword evidence="8" id="KW-0472">Membrane</keyword>
<keyword evidence="5" id="KW-0812">Transmembrane</keyword>
<dbReference type="PANTHER" id="PTHR27004:SF203">
    <property type="entry name" value="LEUCINE-RICH REPEAT-CONTAINING N-TERMINAL PLANT-TYPE DOMAIN-CONTAINING PROTEIN"/>
    <property type="match status" value="1"/>
</dbReference>
<dbReference type="PANTHER" id="PTHR27004">
    <property type="entry name" value="RECEPTOR-LIKE PROTEIN 12 ISOFORM X1"/>
    <property type="match status" value="1"/>
</dbReference>